<accession>A0AA38LV27</accession>
<gene>
    <name evidence="9" type="ORF">MKK02DRAFT_45440</name>
</gene>
<keyword evidence="5 8" id="KW-1133">Transmembrane helix</keyword>
<dbReference type="GO" id="GO:0034975">
    <property type="term" value="P:protein folding in endoplasmic reticulum"/>
    <property type="evidence" value="ECO:0007669"/>
    <property type="project" value="TreeGrafter"/>
</dbReference>
<reference evidence="9" key="1">
    <citation type="journal article" date="2022" name="G3 (Bethesda)">
        <title>High quality genome of the basidiomycete yeast Dioszegia hungarica PDD-24b-2 isolated from cloud water.</title>
        <authorList>
            <person name="Jarrige D."/>
            <person name="Haridas S."/>
            <person name="Bleykasten-Grosshans C."/>
            <person name="Joly M."/>
            <person name="Nadalig T."/>
            <person name="Sancelme M."/>
            <person name="Vuilleumier S."/>
            <person name="Grigoriev I.V."/>
            <person name="Amato P."/>
            <person name="Bringel F."/>
        </authorList>
    </citation>
    <scope>NUCLEOTIDE SEQUENCE</scope>
    <source>
        <strain evidence="9">PDD-24b-2</strain>
    </source>
</reference>
<dbReference type="GeneID" id="77732625"/>
<dbReference type="AlphaFoldDB" id="A0AA38LV27"/>
<dbReference type="PANTHER" id="PTHR13116">
    <property type="entry name" value="ER MEMBRANE PROTEIN COMPLEX SUBUNIT 3"/>
    <property type="match status" value="1"/>
</dbReference>
<keyword evidence="10" id="KW-1185">Reference proteome</keyword>
<dbReference type="Pfam" id="PF01956">
    <property type="entry name" value="EMC3_TMCO1"/>
    <property type="match status" value="1"/>
</dbReference>
<sequence>MAIKAAQDLYLDPAIRDWVLIPITLIMILVGVLRHYVTLLLNSAPKKQPAAVVREQRALTRSALLRSTAPLSPLPPATYRAISSDLSEGLIAGKWLKPQATSEEEGEKNPFEAAGMEGAMDGMKKQAVMMIPNMVIMQYISVFFSGFILIRLPFPLTAGFKSLLSKDIIMPDLDAQWVSALSWYFLNLFGLNGVFKLILGSENAAVDMQSMQNMSLSAASAMPASGPGAPDYAKLYRAEAENLALAEGVYKWVGEGVEDRVLARYGR</sequence>
<evidence type="ECO:0000256" key="1">
    <source>
        <dbReference type="ARBA" id="ARBA00004141"/>
    </source>
</evidence>
<dbReference type="EMBL" id="JAKWFO010000005">
    <property type="protein sequence ID" value="KAI9636735.1"/>
    <property type="molecule type" value="Genomic_DNA"/>
</dbReference>
<evidence type="ECO:0000256" key="4">
    <source>
        <dbReference type="ARBA" id="ARBA00022692"/>
    </source>
</evidence>
<evidence type="ECO:0000256" key="6">
    <source>
        <dbReference type="ARBA" id="ARBA00023136"/>
    </source>
</evidence>
<evidence type="ECO:0000313" key="9">
    <source>
        <dbReference type="EMBL" id="KAI9636735.1"/>
    </source>
</evidence>
<proteinExistence type="inferred from homology"/>
<keyword evidence="4 8" id="KW-0812">Transmembrane</keyword>
<dbReference type="InterPro" id="IPR008568">
    <property type="entry name" value="EMC3"/>
</dbReference>
<evidence type="ECO:0000313" key="10">
    <source>
        <dbReference type="Proteomes" id="UP001164286"/>
    </source>
</evidence>
<dbReference type="Proteomes" id="UP001164286">
    <property type="component" value="Unassembled WGS sequence"/>
</dbReference>
<name>A0AA38LV27_9TREE</name>
<dbReference type="InterPro" id="IPR002809">
    <property type="entry name" value="EMC3/TMCO1"/>
</dbReference>
<comment type="function">
    <text evidence="7">The EMC seems to be required for efficient folding of proteins in the endoplasmic reticulum (ER).</text>
</comment>
<dbReference type="PANTHER" id="PTHR13116:SF5">
    <property type="entry name" value="ER MEMBRANE PROTEIN COMPLEX SUBUNIT 3"/>
    <property type="match status" value="1"/>
</dbReference>
<comment type="similarity">
    <text evidence="2 7">Belongs to the EMC3 family.</text>
</comment>
<evidence type="ECO:0000256" key="3">
    <source>
        <dbReference type="ARBA" id="ARBA00020822"/>
    </source>
</evidence>
<dbReference type="GO" id="GO:0072546">
    <property type="term" value="C:EMC complex"/>
    <property type="evidence" value="ECO:0007669"/>
    <property type="project" value="TreeGrafter"/>
</dbReference>
<evidence type="ECO:0000256" key="2">
    <source>
        <dbReference type="ARBA" id="ARBA00005376"/>
    </source>
</evidence>
<dbReference type="PIRSF" id="PIRSF010045">
    <property type="entry name" value="DUF850_TM_euk"/>
    <property type="match status" value="1"/>
</dbReference>
<evidence type="ECO:0000256" key="8">
    <source>
        <dbReference type="SAM" id="Phobius"/>
    </source>
</evidence>
<evidence type="ECO:0000256" key="7">
    <source>
        <dbReference type="PIRNR" id="PIRNR010045"/>
    </source>
</evidence>
<comment type="subcellular location">
    <subcellularLocation>
        <location evidence="1">Membrane</location>
        <topology evidence="1">Multi-pass membrane protein</topology>
    </subcellularLocation>
</comment>
<feature type="transmembrane region" description="Helical" evidence="8">
    <location>
        <begin position="181"/>
        <end position="199"/>
    </location>
</feature>
<protein>
    <recommendedName>
        <fullName evidence="3 7">ER membrane protein complex subunit 3</fullName>
    </recommendedName>
</protein>
<feature type="transmembrane region" description="Helical" evidence="8">
    <location>
        <begin position="134"/>
        <end position="154"/>
    </location>
</feature>
<feature type="transmembrane region" description="Helical" evidence="8">
    <location>
        <begin position="18"/>
        <end position="37"/>
    </location>
</feature>
<dbReference type="RefSeq" id="XP_052946512.1">
    <property type="nucleotide sequence ID" value="XM_053093420.1"/>
</dbReference>
<evidence type="ECO:0000256" key="5">
    <source>
        <dbReference type="ARBA" id="ARBA00022989"/>
    </source>
</evidence>
<comment type="caution">
    <text evidence="9">The sequence shown here is derived from an EMBL/GenBank/DDBJ whole genome shotgun (WGS) entry which is preliminary data.</text>
</comment>
<dbReference type="SMART" id="SM01415">
    <property type="entry name" value="DUF106"/>
    <property type="match status" value="1"/>
</dbReference>
<keyword evidence="6 8" id="KW-0472">Membrane</keyword>
<organism evidence="9 10">
    <name type="scientific">Dioszegia hungarica</name>
    <dbReference type="NCBI Taxonomy" id="4972"/>
    <lineage>
        <taxon>Eukaryota</taxon>
        <taxon>Fungi</taxon>
        <taxon>Dikarya</taxon>
        <taxon>Basidiomycota</taxon>
        <taxon>Agaricomycotina</taxon>
        <taxon>Tremellomycetes</taxon>
        <taxon>Tremellales</taxon>
        <taxon>Bulleribasidiaceae</taxon>
        <taxon>Dioszegia</taxon>
    </lineage>
</organism>